<dbReference type="Proteomes" id="UP000052978">
    <property type="component" value="Unassembled WGS sequence"/>
</dbReference>
<dbReference type="AlphaFoldDB" id="S7PA97"/>
<accession>S7PA97</accession>
<gene>
    <name evidence="2" type="ORF">D623_10011242</name>
</gene>
<evidence type="ECO:0000313" key="3">
    <source>
        <dbReference type="Proteomes" id="UP000052978"/>
    </source>
</evidence>
<keyword evidence="3" id="KW-1185">Reference proteome</keyword>
<feature type="compositionally biased region" description="Basic and acidic residues" evidence="1">
    <location>
        <begin position="65"/>
        <end position="90"/>
    </location>
</feature>
<dbReference type="EMBL" id="KE161577">
    <property type="protein sequence ID" value="EPQ04572.1"/>
    <property type="molecule type" value="Genomic_DNA"/>
</dbReference>
<evidence type="ECO:0000313" key="2">
    <source>
        <dbReference type="EMBL" id="EPQ04572.1"/>
    </source>
</evidence>
<feature type="region of interest" description="Disordered" evidence="1">
    <location>
        <begin position="41"/>
        <end position="127"/>
    </location>
</feature>
<name>S7PA97_MYOBR</name>
<organism evidence="2 3">
    <name type="scientific">Myotis brandtii</name>
    <name type="common">Brandt's bat</name>
    <dbReference type="NCBI Taxonomy" id="109478"/>
    <lineage>
        <taxon>Eukaryota</taxon>
        <taxon>Metazoa</taxon>
        <taxon>Chordata</taxon>
        <taxon>Craniata</taxon>
        <taxon>Vertebrata</taxon>
        <taxon>Euteleostomi</taxon>
        <taxon>Mammalia</taxon>
        <taxon>Eutheria</taxon>
        <taxon>Laurasiatheria</taxon>
        <taxon>Chiroptera</taxon>
        <taxon>Yangochiroptera</taxon>
        <taxon>Vespertilionidae</taxon>
        <taxon>Myotis</taxon>
    </lineage>
</organism>
<protein>
    <submittedName>
        <fullName evidence="2">Uncharacterized protein</fullName>
    </submittedName>
</protein>
<reference evidence="2 3" key="1">
    <citation type="journal article" date="2013" name="Nat. Commun.">
        <title>Genome analysis reveals insights into physiology and longevity of the Brandt's bat Myotis brandtii.</title>
        <authorList>
            <person name="Seim I."/>
            <person name="Fang X."/>
            <person name="Xiong Z."/>
            <person name="Lobanov A.V."/>
            <person name="Huang Z."/>
            <person name="Ma S."/>
            <person name="Feng Y."/>
            <person name="Turanov A.A."/>
            <person name="Zhu Y."/>
            <person name="Lenz T.L."/>
            <person name="Gerashchenko M.V."/>
            <person name="Fan D."/>
            <person name="Hee Yim S."/>
            <person name="Yao X."/>
            <person name="Jordan D."/>
            <person name="Xiong Y."/>
            <person name="Ma Y."/>
            <person name="Lyapunov A.N."/>
            <person name="Chen G."/>
            <person name="Kulakova O.I."/>
            <person name="Sun Y."/>
            <person name="Lee S.G."/>
            <person name="Bronson R.T."/>
            <person name="Moskalev A.A."/>
            <person name="Sunyaev S.R."/>
            <person name="Zhang G."/>
            <person name="Krogh A."/>
            <person name="Wang J."/>
            <person name="Gladyshev V.N."/>
        </authorList>
    </citation>
    <scope>NUCLEOTIDE SEQUENCE [LARGE SCALE GENOMIC DNA]</scope>
</reference>
<sequence>MVKRAGESLPVLDEGQVSYFCKRTRAHYTKNYFNALKVSGEQGSMGETGSSRKRTIQRLPARRVLVHERGGHPHHPQDQQRQEQEHDQRLQDSGSESLKNLGHDRPQGWVQKQILSQRPGVLERKAHQCRDYSKRLKTLTSKHSGDDEV</sequence>
<proteinExistence type="predicted"/>
<evidence type="ECO:0000256" key="1">
    <source>
        <dbReference type="SAM" id="MobiDB-lite"/>
    </source>
</evidence>